<dbReference type="STRING" id="200324.A0A2N5VAD2"/>
<evidence type="ECO:0000313" key="2">
    <source>
        <dbReference type="EMBL" id="PLW22289.1"/>
    </source>
</evidence>
<dbReference type="GO" id="GO:0016407">
    <property type="term" value="F:acetyltransferase activity"/>
    <property type="evidence" value="ECO:0007669"/>
    <property type="project" value="InterPro"/>
</dbReference>
<gene>
    <name evidence="3" type="ORF">PCANC_19070</name>
    <name evidence="4" type="ORF">PCASD_08132</name>
    <name evidence="2" type="ORF">PCASD_16995</name>
</gene>
<dbReference type="EMBL" id="PGCJ01000267">
    <property type="protein sequence ID" value="PLW34936.1"/>
    <property type="molecule type" value="Genomic_DNA"/>
</dbReference>
<organism evidence="4 6">
    <name type="scientific">Puccinia coronata f. sp. avenae</name>
    <dbReference type="NCBI Taxonomy" id="200324"/>
    <lineage>
        <taxon>Eukaryota</taxon>
        <taxon>Fungi</taxon>
        <taxon>Dikarya</taxon>
        <taxon>Basidiomycota</taxon>
        <taxon>Pucciniomycotina</taxon>
        <taxon>Pucciniomycetes</taxon>
        <taxon>Pucciniales</taxon>
        <taxon>Pucciniaceae</taxon>
        <taxon>Puccinia</taxon>
    </lineage>
</organism>
<sequence length="324" mass="37041">MSNDRLFTSTEIDEYLKRIGLERDGISSLTASERLKTLHLNHILNIPFDTTAIHLPAKWWASESAETDRVDLDHKNNRIHPELVSVDCDVAFNNIIRERRGGYCWSLNSCFARLLLSLGFQVSQLPARVFYYRNQNPETTGYAWTPLCHTCLTVDTEAGKFVCDVGFGGGSSAYPIPLEMKREIETLTAGEKFRIVDEKCINVDASSTDQGAGFTVQRWCGEWWSPCYYFYLSPLLFKDIEVFSWYTTVHQEAHFKSRMVVTILQKDGSRRSLTCSIDEHGQQSDIRLHTRNHTTGQDTQVSYVAPTYAALSETLKHEFRWGPC</sequence>
<evidence type="ECO:0000313" key="6">
    <source>
        <dbReference type="Proteomes" id="UP000235392"/>
    </source>
</evidence>
<dbReference type="EMBL" id="PGCI01000035">
    <property type="protein sequence ID" value="PLW46925.1"/>
    <property type="molecule type" value="Genomic_DNA"/>
</dbReference>
<protein>
    <submittedName>
        <fullName evidence="4">Uncharacterized protein</fullName>
    </submittedName>
</protein>
<dbReference type="InterPro" id="IPR053710">
    <property type="entry name" value="Arylamine_NAT_domain_sf"/>
</dbReference>
<comment type="caution">
    <text evidence="4">The sequence shown here is derived from an EMBL/GenBank/DDBJ whole genome shotgun (WGS) entry which is preliminary data.</text>
</comment>
<keyword evidence="5" id="KW-1185">Reference proteome</keyword>
<accession>A0A2N5VAD2</accession>
<dbReference type="OrthoDB" id="10260017at2759"/>
<dbReference type="EMBL" id="PGCI01000669">
    <property type="protein sequence ID" value="PLW22289.1"/>
    <property type="molecule type" value="Genomic_DNA"/>
</dbReference>
<evidence type="ECO:0000256" key="1">
    <source>
        <dbReference type="ARBA" id="ARBA00006547"/>
    </source>
</evidence>
<dbReference type="SUPFAM" id="SSF54001">
    <property type="entry name" value="Cysteine proteinases"/>
    <property type="match status" value="1"/>
</dbReference>
<dbReference type="PANTHER" id="PTHR11786:SF0">
    <property type="entry name" value="ARYLAMINE N-ACETYLTRANSFERASE 4-RELATED"/>
    <property type="match status" value="1"/>
</dbReference>
<evidence type="ECO:0000313" key="4">
    <source>
        <dbReference type="EMBL" id="PLW46925.1"/>
    </source>
</evidence>
<name>A0A2N5VAD2_9BASI</name>
<dbReference type="AlphaFoldDB" id="A0A2N5VAD2"/>
<dbReference type="Proteomes" id="UP000235392">
    <property type="component" value="Unassembled WGS sequence"/>
</dbReference>
<evidence type="ECO:0000313" key="5">
    <source>
        <dbReference type="Proteomes" id="UP000235388"/>
    </source>
</evidence>
<dbReference type="InterPro" id="IPR001447">
    <property type="entry name" value="Arylamine_N-AcTrfase"/>
</dbReference>
<evidence type="ECO:0000313" key="3">
    <source>
        <dbReference type="EMBL" id="PLW34936.1"/>
    </source>
</evidence>
<dbReference type="Gene3D" id="3.30.2140.20">
    <property type="match status" value="1"/>
</dbReference>
<comment type="similarity">
    <text evidence="1">Belongs to the arylamine N-acetyltransferase family.</text>
</comment>
<dbReference type="Proteomes" id="UP000235388">
    <property type="component" value="Unassembled WGS sequence"/>
</dbReference>
<proteinExistence type="inferred from homology"/>
<dbReference type="InterPro" id="IPR038765">
    <property type="entry name" value="Papain-like_cys_pep_sf"/>
</dbReference>
<dbReference type="Pfam" id="PF00797">
    <property type="entry name" value="Acetyltransf_2"/>
    <property type="match status" value="1"/>
</dbReference>
<reference evidence="5 6" key="1">
    <citation type="submission" date="2017-11" db="EMBL/GenBank/DDBJ databases">
        <title>De novo assembly and phasing of dikaryotic genomes from two isolates of Puccinia coronata f. sp. avenae, the causal agent of oat crown rust.</title>
        <authorList>
            <person name="Miller M.E."/>
            <person name="Zhang Y."/>
            <person name="Omidvar V."/>
            <person name="Sperschneider J."/>
            <person name="Schwessinger B."/>
            <person name="Raley C."/>
            <person name="Palmer J.M."/>
            <person name="Garnica D."/>
            <person name="Upadhyaya N."/>
            <person name="Rathjen J."/>
            <person name="Taylor J.M."/>
            <person name="Park R.F."/>
            <person name="Dodds P.N."/>
            <person name="Hirsch C.D."/>
            <person name="Kianian S.F."/>
            <person name="Figueroa M."/>
        </authorList>
    </citation>
    <scope>NUCLEOTIDE SEQUENCE [LARGE SCALE GENOMIC DNA]</scope>
    <source>
        <strain evidence="3">12NC29</strain>
        <strain evidence="4">12SD80</strain>
    </source>
</reference>
<dbReference type="PANTHER" id="PTHR11786">
    <property type="entry name" value="N-HYDROXYARYLAMINE O-ACETYLTRANSFERASE"/>
    <property type="match status" value="1"/>
</dbReference>